<proteinExistence type="predicted"/>
<dbReference type="Proteomes" id="UP000005867">
    <property type="component" value="Chromosome"/>
</dbReference>
<dbReference type="GeneID" id="11595281"/>
<sequence length="390" mass="43336">MRAQFDLTIATPLSVGWYRPNILDTQSFIRPTSIKGVWRWWARAFVGGVLYERGCLRARRGKLVFLEPDLDVVRRISQITGKVLGLGYAGGGDASASRFRIVVRVLGRPYIGSVTRASRYVEYGYGKRAEFQRFNLLSLSDKVEYALGGRFRLEISGRGVDSKIFTLGLQMLAVALTLSGLGKGSRKGLGSLDMTWSDFLPRTSVGKLIEEVRASLENLITDRCGGPQRELPPMPVVTKASLDMRLASVYRVVGLDAPSLHNFFLRPQRARVTVGSPKGQDELRRRLEAWVLGLPREQRGTGYIAEVDRRASTFMVAYHGQGHWFNSSGEAGGYLTVLVSGDWPTSITWSNTGERELSIDAAKVISAYLTAFHEFEDYVKKMGGTIAAIW</sequence>
<dbReference type="EMBL" id="CP003098">
    <property type="protein sequence ID" value="AET32461.1"/>
    <property type="molecule type" value="Genomic_DNA"/>
</dbReference>
<gene>
    <name evidence="3" type="ORF">P186_1024</name>
</gene>
<dbReference type="GO" id="GO:0051607">
    <property type="term" value="P:defense response to virus"/>
    <property type="evidence" value="ECO:0007669"/>
    <property type="project" value="UniProtKB-KW"/>
</dbReference>
<dbReference type="eggNOG" id="arCOG03891">
    <property type="taxonomic scope" value="Archaea"/>
</dbReference>
<protein>
    <submittedName>
        <fullName evidence="3">CRISPR-associated RAMP protein, Cmr1 family</fullName>
    </submittedName>
</protein>
<evidence type="ECO:0000313" key="4">
    <source>
        <dbReference type="Proteomes" id="UP000005867"/>
    </source>
</evidence>
<dbReference type="STRING" id="1104324.P186_1024"/>
<keyword evidence="1" id="KW-0051">Antiviral defense</keyword>
<dbReference type="Pfam" id="PF03787">
    <property type="entry name" value="RAMPs"/>
    <property type="match status" value="1"/>
</dbReference>
<organism evidence="3 4">
    <name type="scientific">Pyrobaculum ferrireducens</name>
    <dbReference type="NCBI Taxonomy" id="1104324"/>
    <lineage>
        <taxon>Archaea</taxon>
        <taxon>Thermoproteota</taxon>
        <taxon>Thermoprotei</taxon>
        <taxon>Thermoproteales</taxon>
        <taxon>Thermoproteaceae</taxon>
        <taxon>Pyrobaculum</taxon>
    </lineage>
</organism>
<dbReference type="KEGG" id="pyr:P186_1024"/>
<evidence type="ECO:0000256" key="1">
    <source>
        <dbReference type="ARBA" id="ARBA00023118"/>
    </source>
</evidence>
<dbReference type="BioCyc" id="PSP1104324:GJSN-1000-MONOMER"/>
<dbReference type="OrthoDB" id="102565at2157"/>
<keyword evidence="4" id="KW-1185">Reference proteome</keyword>
<feature type="domain" description="CRISPR type III-associated protein" evidence="2">
    <location>
        <begin position="7"/>
        <end position="192"/>
    </location>
</feature>
<name>G7VBW1_9CREN</name>
<dbReference type="AlphaFoldDB" id="G7VBW1"/>
<evidence type="ECO:0000259" key="2">
    <source>
        <dbReference type="Pfam" id="PF03787"/>
    </source>
</evidence>
<evidence type="ECO:0000313" key="3">
    <source>
        <dbReference type="EMBL" id="AET32461.1"/>
    </source>
</evidence>
<accession>G7VBW1</accession>
<reference evidence="3 4" key="1">
    <citation type="journal article" date="2012" name="J. Bacteriol.">
        <title>Complete genome sequence of strain 1860, a crenarchaeon of the genus pyrobaculum able to grow with various electron acceptors.</title>
        <authorList>
            <person name="Mardanov A.V."/>
            <person name="Gumerov V.M."/>
            <person name="Slobodkina G.B."/>
            <person name="Beletsky A.V."/>
            <person name="Bonch-Osmolovskaya E.A."/>
            <person name="Ravin N.V."/>
            <person name="Skryabin K.G."/>
        </authorList>
    </citation>
    <scope>NUCLEOTIDE SEQUENCE [LARGE SCALE GENOMIC DNA]</scope>
    <source>
        <strain evidence="3 4">1860</strain>
    </source>
</reference>
<dbReference type="RefSeq" id="WP_014288289.1">
    <property type="nucleotide sequence ID" value="NC_016645.1"/>
</dbReference>
<dbReference type="InterPro" id="IPR005537">
    <property type="entry name" value="RAMP_III_fam"/>
</dbReference>
<dbReference type="HOGENOM" id="CLU_658254_0_0_2"/>